<comment type="caution">
    <text evidence="16">The sequence shown here is derived from an EMBL/GenBank/DDBJ whole genome shotgun (WGS) entry which is preliminary data.</text>
</comment>
<dbReference type="Gene3D" id="3.40.190.10">
    <property type="entry name" value="Periplasmic binding protein-like II"/>
    <property type="match status" value="2"/>
</dbReference>
<keyword evidence="3" id="KW-0813">Transport</keyword>
<keyword evidence="7" id="KW-0472">Membrane</keyword>
<evidence type="ECO:0000256" key="9">
    <source>
        <dbReference type="ARBA" id="ARBA00056002"/>
    </source>
</evidence>
<evidence type="ECO:0000256" key="5">
    <source>
        <dbReference type="ARBA" id="ARBA00022723"/>
    </source>
</evidence>
<feature type="signal peptide" evidence="15">
    <location>
        <begin position="1"/>
        <end position="24"/>
    </location>
</feature>
<gene>
    <name evidence="16" type="primary">modA</name>
    <name evidence="16" type="ORF">HMPREF0381_0959</name>
</gene>
<evidence type="ECO:0000256" key="14">
    <source>
        <dbReference type="SAM" id="MobiDB-lite"/>
    </source>
</evidence>
<sequence length="307" mass="32660">MKLKNICKVLGVVAAIALTGCGGAKTTESQSADTAAQTTAAESKAESKAESSVQTSTQESKAASDPSAVNVFAAASLKGAMDEIIAEYNKANPDVKISLNTDSSGKLQTQIEEGFACDIFFSAGKKQMEKLKEEGHIKDGTDADLLHNKLCIVAPKDSDTKVTGIANIKDAKSISIGEASVPAGAYAREALSKAYPDLGITKESTGAELKDKLGMDIIENSNVTKTLLSVVDGFGEVGFVYLTDTYGNEDVKVIEKVDDSLTGKITYPIARVNNDEADEKVSAEADKFYDYLKSDSAKKVFEKYLYE</sequence>
<keyword evidence="13" id="KW-0500">Molybdenum</keyword>
<comment type="subunit">
    <text evidence="10">The complex is composed of two ATP-binding proteins (ModC), two transmembrane proteins (ModB) and a solute-binding protein (ModA).</text>
</comment>
<feature type="compositionally biased region" description="Low complexity" evidence="14">
    <location>
        <begin position="26"/>
        <end position="42"/>
    </location>
</feature>
<proteinExistence type="inferred from homology"/>
<evidence type="ECO:0000256" key="8">
    <source>
        <dbReference type="ARBA" id="ARBA00023245"/>
    </source>
</evidence>
<reference evidence="16 17" key="1">
    <citation type="submission" date="2010-12" db="EMBL/GenBank/DDBJ databases">
        <authorList>
            <person name="Muzny D."/>
            <person name="Qin X."/>
            <person name="Deng J."/>
            <person name="Jiang H."/>
            <person name="Liu Y."/>
            <person name="Qu J."/>
            <person name="Song X.-Z."/>
            <person name="Zhang L."/>
            <person name="Thornton R."/>
            <person name="Coyle M."/>
            <person name="Francisco L."/>
            <person name="Jackson L."/>
            <person name="Javaid M."/>
            <person name="Korchina V."/>
            <person name="Kovar C."/>
            <person name="Mata R."/>
            <person name="Mathew T."/>
            <person name="Ngo R."/>
            <person name="Nguyen L."/>
            <person name="Nguyen N."/>
            <person name="Okwuonu G."/>
            <person name="Ongeri F."/>
            <person name="Pham C."/>
            <person name="Simmons D."/>
            <person name="Wilczek-Boney K."/>
            <person name="Hale W."/>
            <person name="Jakkamsetti A."/>
            <person name="Pham P."/>
            <person name="Ruth R."/>
            <person name="San Lucas F."/>
            <person name="Warren J."/>
            <person name="Zhang J."/>
            <person name="Zhao Z."/>
            <person name="Zhou C."/>
            <person name="Zhu D."/>
            <person name="Lee S."/>
            <person name="Bess C."/>
            <person name="Blankenburg K."/>
            <person name="Forbes L."/>
            <person name="Fu Q."/>
            <person name="Gubbala S."/>
            <person name="Hirani K."/>
            <person name="Jayaseelan J.C."/>
            <person name="Lara F."/>
            <person name="Munidasa M."/>
            <person name="Palculict T."/>
            <person name="Patil S."/>
            <person name="Pu L.-L."/>
            <person name="Saada N."/>
            <person name="Tang L."/>
            <person name="Weissenberger G."/>
            <person name="Zhu Y."/>
            <person name="Hemphill L."/>
            <person name="Shang Y."/>
            <person name="Youmans B."/>
            <person name="Ayvaz T."/>
            <person name="Ross M."/>
            <person name="Santibanez J."/>
            <person name="Aqrawi P."/>
            <person name="Gross S."/>
            <person name="Joshi V."/>
            <person name="Fowler G."/>
            <person name="Nazareth L."/>
            <person name="Reid J."/>
            <person name="Worley K."/>
            <person name="Petrosino J."/>
            <person name="Highlander S."/>
            <person name="Gibbs R."/>
        </authorList>
    </citation>
    <scope>NUCLEOTIDE SEQUENCE [LARGE SCALE GENOMIC DNA]</scope>
    <source>
        <strain evidence="16 17">DSM 3986</strain>
    </source>
</reference>
<evidence type="ECO:0000256" key="7">
    <source>
        <dbReference type="ARBA" id="ARBA00023136"/>
    </source>
</evidence>
<feature type="binding site" evidence="13">
    <location>
        <position position="223"/>
    </location>
    <ligand>
        <name>molybdate</name>
        <dbReference type="ChEBI" id="CHEBI:36264"/>
    </ligand>
</feature>
<feature type="binding site" evidence="13">
    <location>
        <position position="241"/>
    </location>
    <ligand>
        <name>molybdate</name>
        <dbReference type="ChEBI" id="CHEBI:36264"/>
    </ligand>
</feature>
<evidence type="ECO:0000256" key="13">
    <source>
        <dbReference type="PIRSR" id="PIRSR004846-1"/>
    </source>
</evidence>
<organism evidence="16 17">
    <name type="scientific">Lachnoanaerobaculum saburreum DSM 3986</name>
    <dbReference type="NCBI Taxonomy" id="887325"/>
    <lineage>
        <taxon>Bacteria</taxon>
        <taxon>Bacillati</taxon>
        <taxon>Bacillota</taxon>
        <taxon>Clostridia</taxon>
        <taxon>Lachnospirales</taxon>
        <taxon>Lachnospiraceae</taxon>
        <taxon>Lachnoanaerobaculum</taxon>
    </lineage>
</organism>
<dbReference type="Proteomes" id="UP000003434">
    <property type="component" value="Unassembled WGS sequence"/>
</dbReference>
<evidence type="ECO:0000256" key="2">
    <source>
        <dbReference type="ARBA" id="ARBA00009175"/>
    </source>
</evidence>
<protein>
    <recommendedName>
        <fullName evidence="11">Molybdate-binding protein ModA</fullName>
    </recommendedName>
    <alternativeName>
        <fullName evidence="12">Molybdate/tungstate-binding protein ModA</fullName>
    </alternativeName>
</protein>
<comment type="function">
    <text evidence="9">Involved in the transport of molybdenum into the cell. Part of the binding-protein-dependent transport system ModABCD.</text>
</comment>
<dbReference type="RefSeq" id="WP_008750728.1">
    <property type="nucleotide sequence ID" value="NZ_GL622296.1"/>
</dbReference>
<evidence type="ECO:0000256" key="10">
    <source>
        <dbReference type="ARBA" id="ARBA00062515"/>
    </source>
</evidence>
<dbReference type="PIRSF" id="PIRSF004846">
    <property type="entry name" value="ModA"/>
    <property type="match status" value="1"/>
</dbReference>
<dbReference type="AlphaFoldDB" id="E6LLY0"/>
<dbReference type="EMBL" id="AEPW01000039">
    <property type="protein sequence ID" value="EFU77179.1"/>
    <property type="molecule type" value="Genomic_DNA"/>
</dbReference>
<feature type="binding site" evidence="13">
    <location>
        <position position="76"/>
    </location>
    <ligand>
        <name>molybdate</name>
        <dbReference type="ChEBI" id="CHEBI:36264"/>
    </ligand>
</feature>
<keyword evidence="8" id="KW-0826">Tungsten</keyword>
<dbReference type="NCBIfam" id="TIGR01256">
    <property type="entry name" value="modA"/>
    <property type="match status" value="1"/>
</dbReference>
<keyword evidence="4" id="KW-1003">Cell membrane</keyword>
<dbReference type="GO" id="GO:0005886">
    <property type="term" value="C:plasma membrane"/>
    <property type="evidence" value="ECO:0007669"/>
    <property type="project" value="UniProtKB-SubCell"/>
</dbReference>
<evidence type="ECO:0000313" key="16">
    <source>
        <dbReference type="EMBL" id="EFU77179.1"/>
    </source>
</evidence>
<evidence type="ECO:0000256" key="6">
    <source>
        <dbReference type="ARBA" id="ARBA00022729"/>
    </source>
</evidence>
<comment type="similarity">
    <text evidence="2">Belongs to the bacterial solute-binding protein ModA family.</text>
</comment>
<dbReference type="SUPFAM" id="SSF53850">
    <property type="entry name" value="Periplasmic binding protein-like II"/>
    <property type="match status" value="1"/>
</dbReference>
<dbReference type="PROSITE" id="PS51257">
    <property type="entry name" value="PROKAR_LIPOPROTEIN"/>
    <property type="match status" value="1"/>
</dbReference>
<evidence type="ECO:0000313" key="17">
    <source>
        <dbReference type="Proteomes" id="UP000003434"/>
    </source>
</evidence>
<dbReference type="InterPro" id="IPR050682">
    <property type="entry name" value="ModA/WtpA"/>
</dbReference>
<evidence type="ECO:0000256" key="3">
    <source>
        <dbReference type="ARBA" id="ARBA00022448"/>
    </source>
</evidence>
<dbReference type="PANTHER" id="PTHR30632:SF0">
    <property type="entry name" value="SULFATE-BINDING PROTEIN"/>
    <property type="match status" value="1"/>
</dbReference>
<dbReference type="InterPro" id="IPR005950">
    <property type="entry name" value="ModA"/>
</dbReference>
<accession>E6LLY0</accession>
<evidence type="ECO:0000256" key="1">
    <source>
        <dbReference type="ARBA" id="ARBA00004236"/>
    </source>
</evidence>
<evidence type="ECO:0000256" key="4">
    <source>
        <dbReference type="ARBA" id="ARBA00022475"/>
    </source>
</evidence>
<evidence type="ECO:0000256" key="15">
    <source>
        <dbReference type="SAM" id="SignalP"/>
    </source>
</evidence>
<dbReference type="GO" id="GO:0046872">
    <property type="term" value="F:metal ion binding"/>
    <property type="evidence" value="ECO:0007669"/>
    <property type="project" value="UniProtKB-KW"/>
</dbReference>
<dbReference type="FunFam" id="3.40.190.10:FF:000030">
    <property type="entry name" value="Molybdate ABC transporter substrate-binding protein"/>
    <property type="match status" value="1"/>
</dbReference>
<evidence type="ECO:0000256" key="12">
    <source>
        <dbReference type="ARBA" id="ARBA00078141"/>
    </source>
</evidence>
<dbReference type="HOGENOM" id="CLU_065520_3_1_9"/>
<name>E6LLY0_9FIRM</name>
<dbReference type="eggNOG" id="COG0725">
    <property type="taxonomic scope" value="Bacteria"/>
</dbReference>
<keyword evidence="6 15" id="KW-0732">Signal</keyword>
<comment type="subcellular location">
    <subcellularLocation>
        <location evidence="1">Cell membrane</location>
    </subcellularLocation>
</comment>
<keyword evidence="5 13" id="KW-0479">Metal-binding</keyword>
<feature type="binding site" evidence="13">
    <location>
        <position position="183"/>
    </location>
    <ligand>
        <name>molybdate</name>
        <dbReference type="ChEBI" id="CHEBI:36264"/>
    </ligand>
</feature>
<dbReference type="Pfam" id="PF13531">
    <property type="entry name" value="SBP_bac_11"/>
    <property type="match status" value="1"/>
</dbReference>
<dbReference type="GO" id="GO:0015689">
    <property type="term" value="P:molybdate ion transport"/>
    <property type="evidence" value="ECO:0007669"/>
    <property type="project" value="InterPro"/>
</dbReference>
<dbReference type="GO" id="GO:0030973">
    <property type="term" value="F:molybdate ion binding"/>
    <property type="evidence" value="ECO:0007669"/>
    <property type="project" value="TreeGrafter"/>
</dbReference>
<evidence type="ECO:0000256" key="11">
    <source>
        <dbReference type="ARBA" id="ARBA00073171"/>
    </source>
</evidence>
<feature type="chain" id="PRO_5039309743" description="Molybdate-binding protein ModA" evidence="15">
    <location>
        <begin position="25"/>
        <end position="307"/>
    </location>
</feature>
<dbReference type="PANTHER" id="PTHR30632">
    <property type="entry name" value="MOLYBDATE-BINDING PERIPLASMIC PROTEIN"/>
    <property type="match status" value="1"/>
</dbReference>
<feature type="binding site" evidence="13">
    <location>
        <position position="104"/>
    </location>
    <ligand>
        <name>molybdate</name>
        <dbReference type="ChEBI" id="CHEBI:36264"/>
    </ligand>
</feature>
<feature type="region of interest" description="Disordered" evidence="14">
    <location>
        <begin position="24"/>
        <end position="64"/>
    </location>
</feature>